<keyword evidence="1" id="KW-0949">S-adenosyl-L-methionine</keyword>
<keyword evidence="2" id="KW-0479">Metal-binding</keyword>
<keyword evidence="3" id="KW-0408">Iron</keyword>
<feature type="domain" description="Radical SAM core" evidence="5">
    <location>
        <begin position="39"/>
        <end position="125"/>
    </location>
</feature>
<name>A0A2M7TPA9_9BACT</name>
<dbReference type="SUPFAM" id="SSF102114">
    <property type="entry name" value="Radical SAM enzymes"/>
    <property type="match status" value="1"/>
</dbReference>
<dbReference type="GO" id="GO:0046872">
    <property type="term" value="F:metal ion binding"/>
    <property type="evidence" value="ECO:0007669"/>
    <property type="project" value="UniProtKB-KW"/>
</dbReference>
<keyword evidence="4" id="KW-0411">Iron-sulfur</keyword>
<evidence type="ECO:0000313" key="6">
    <source>
        <dbReference type="EMBL" id="PIZ50131.1"/>
    </source>
</evidence>
<dbReference type="Pfam" id="PF04055">
    <property type="entry name" value="Radical_SAM"/>
    <property type="match status" value="1"/>
</dbReference>
<dbReference type="CDD" id="cd01335">
    <property type="entry name" value="Radical_SAM"/>
    <property type="match status" value="1"/>
</dbReference>
<reference evidence="7" key="1">
    <citation type="submission" date="2017-09" db="EMBL/GenBank/DDBJ databases">
        <title>Depth-based differentiation of microbial function through sediment-hosted aquifers and enrichment of novel symbionts in the deep terrestrial subsurface.</title>
        <authorList>
            <person name="Probst A.J."/>
            <person name="Ladd B."/>
            <person name="Jarett J.K."/>
            <person name="Geller-Mcgrath D.E."/>
            <person name="Sieber C.M.K."/>
            <person name="Emerson J.B."/>
            <person name="Anantharaman K."/>
            <person name="Thomas B.C."/>
            <person name="Malmstrom R."/>
            <person name="Stieglmeier M."/>
            <person name="Klingl A."/>
            <person name="Woyke T."/>
            <person name="Ryan C.M."/>
            <person name="Banfield J.F."/>
        </authorList>
    </citation>
    <scope>NUCLEOTIDE SEQUENCE [LARGE SCALE GENOMIC DNA]</scope>
</reference>
<dbReference type="InterPro" id="IPR050377">
    <property type="entry name" value="Radical_SAM_PqqE_MftC-like"/>
</dbReference>
<dbReference type="InterPro" id="IPR013785">
    <property type="entry name" value="Aldolase_TIM"/>
</dbReference>
<proteinExistence type="predicted"/>
<dbReference type="EMBL" id="PFNO01000013">
    <property type="protein sequence ID" value="PIZ50131.1"/>
    <property type="molecule type" value="Genomic_DNA"/>
</dbReference>
<dbReference type="Proteomes" id="UP000229753">
    <property type="component" value="Unassembled WGS sequence"/>
</dbReference>
<dbReference type="Gene3D" id="3.20.20.70">
    <property type="entry name" value="Aldolase class I"/>
    <property type="match status" value="1"/>
</dbReference>
<dbReference type="AlphaFoldDB" id="A0A2M7TPA9"/>
<dbReference type="GO" id="GO:0051536">
    <property type="term" value="F:iron-sulfur cluster binding"/>
    <property type="evidence" value="ECO:0007669"/>
    <property type="project" value="UniProtKB-KW"/>
</dbReference>
<dbReference type="SFLD" id="SFLDG01067">
    <property type="entry name" value="SPASM/twitch_domain_containing"/>
    <property type="match status" value="1"/>
</dbReference>
<evidence type="ECO:0000256" key="3">
    <source>
        <dbReference type="ARBA" id="ARBA00023004"/>
    </source>
</evidence>
<evidence type="ECO:0000256" key="1">
    <source>
        <dbReference type="ARBA" id="ARBA00022691"/>
    </source>
</evidence>
<evidence type="ECO:0000256" key="4">
    <source>
        <dbReference type="ARBA" id="ARBA00023014"/>
    </source>
</evidence>
<sequence length="125" mass="13975">MNSERLRNTQIGLEDFSGSLAPSPVIEREKSKEPLYKTLSAPISAQVEVTEVCNLSCVHCYNVWHQKPPSEYSTLNKDRLLYVLEELRDSGVFKVTLTGGEPLLSKDSVIEAVQYLAENNITCSI</sequence>
<feature type="non-terminal residue" evidence="6">
    <location>
        <position position="125"/>
    </location>
</feature>
<evidence type="ECO:0000259" key="5">
    <source>
        <dbReference type="PROSITE" id="PS51918"/>
    </source>
</evidence>
<dbReference type="SFLD" id="SFLDS00029">
    <property type="entry name" value="Radical_SAM"/>
    <property type="match status" value="1"/>
</dbReference>
<gene>
    <name evidence="6" type="ORF">COY29_00370</name>
</gene>
<dbReference type="PROSITE" id="PS51918">
    <property type="entry name" value="RADICAL_SAM"/>
    <property type="match status" value="1"/>
</dbReference>
<protein>
    <recommendedName>
        <fullName evidence="5">Radical SAM core domain-containing protein</fullName>
    </recommendedName>
</protein>
<dbReference type="PANTHER" id="PTHR11228:SF7">
    <property type="entry name" value="PQQA PEPTIDE CYCLASE"/>
    <property type="match status" value="1"/>
</dbReference>
<dbReference type="GO" id="GO:0003824">
    <property type="term" value="F:catalytic activity"/>
    <property type="evidence" value="ECO:0007669"/>
    <property type="project" value="InterPro"/>
</dbReference>
<evidence type="ECO:0000313" key="7">
    <source>
        <dbReference type="Proteomes" id="UP000229753"/>
    </source>
</evidence>
<evidence type="ECO:0000256" key="2">
    <source>
        <dbReference type="ARBA" id="ARBA00022723"/>
    </source>
</evidence>
<dbReference type="InterPro" id="IPR007197">
    <property type="entry name" value="rSAM"/>
</dbReference>
<comment type="caution">
    <text evidence="6">The sequence shown here is derived from an EMBL/GenBank/DDBJ whole genome shotgun (WGS) entry which is preliminary data.</text>
</comment>
<dbReference type="PANTHER" id="PTHR11228">
    <property type="entry name" value="RADICAL SAM DOMAIN PROTEIN"/>
    <property type="match status" value="1"/>
</dbReference>
<dbReference type="InterPro" id="IPR058240">
    <property type="entry name" value="rSAM_sf"/>
</dbReference>
<accession>A0A2M7TPA9</accession>
<organism evidence="6 7">
    <name type="scientific">Candidatus Woesebacteria bacterium CG_4_10_14_0_2_um_filter_39_14</name>
    <dbReference type="NCBI Taxonomy" id="1975054"/>
    <lineage>
        <taxon>Bacteria</taxon>
        <taxon>Candidatus Woeseibacteriota</taxon>
    </lineage>
</organism>